<keyword evidence="8" id="KW-0969">Cilium</keyword>
<keyword evidence="8" id="KW-0966">Cell projection</keyword>
<comment type="similarity">
    <text evidence="2 7">Belongs to the FlgH family.</text>
</comment>
<accession>A0ABN4XBB6</accession>
<proteinExistence type="inferred from homology"/>
<name>A0ABN4XBB6_9RHOB</name>
<evidence type="ECO:0000256" key="1">
    <source>
        <dbReference type="ARBA" id="ARBA00002591"/>
    </source>
</evidence>
<evidence type="ECO:0000256" key="7">
    <source>
        <dbReference type="HAMAP-Rule" id="MF_00415"/>
    </source>
</evidence>
<protein>
    <recommendedName>
        <fullName evidence="7">Flagellar L-ring protein</fullName>
    </recommendedName>
    <alternativeName>
        <fullName evidence="7">Basal body L-ring protein</fullName>
    </alternativeName>
</protein>
<comment type="function">
    <text evidence="1 7">Assembles around the rod to form the L-ring and probably protects the motor/basal body from shearing forces during rotation.</text>
</comment>
<evidence type="ECO:0000256" key="4">
    <source>
        <dbReference type="ARBA" id="ARBA00023136"/>
    </source>
</evidence>
<gene>
    <name evidence="7" type="primary">flgH</name>
    <name evidence="8" type="ORF">BMG03_03250</name>
</gene>
<dbReference type="HAMAP" id="MF_00415">
    <property type="entry name" value="FlgH"/>
    <property type="match status" value="1"/>
</dbReference>
<organism evidence="8 9">
    <name type="scientific">Thioclava nitratireducens</name>
    <dbReference type="NCBI Taxonomy" id="1915078"/>
    <lineage>
        <taxon>Bacteria</taxon>
        <taxon>Pseudomonadati</taxon>
        <taxon>Pseudomonadota</taxon>
        <taxon>Alphaproteobacteria</taxon>
        <taxon>Rhodobacterales</taxon>
        <taxon>Paracoccaceae</taxon>
        <taxon>Thioclava</taxon>
    </lineage>
</organism>
<comment type="subunit">
    <text evidence="7">The basal body constitutes a major portion of the flagellar organelle and consists of four rings (L,P,S, and M) mounted on a central rod.</text>
</comment>
<keyword evidence="4 7" id="KW-0472">Membrane</keyword>
<dbReference type="PRINTS" id="PR01008">
    <property type="entry name" value="FLGLRINGFLGH"/>
</dbReference>
<keyword evidence="5 7" id="KW-0975">Bacterial flagellum</keyword>
<evidence type="ECO:0000313" key="9">
    <source>
        <dbReference type="Proteomes" id="UP000185622"/>
    </source>
</evidence>
<comment type="subcellular location">
    <subcellularLocation>
        <location evidence="7">Cell outer membrane</location>
    </subcellularLocation>
    <subcellularLocation>
        <location evidence="7">Bacterial flagellum basal body</location>
    </subcellularLocation>
</comment>
<dbReference type="PANTHER" id="PTHR34933">
    <property type="entry name" value="FLAGELLAR L-RING PROTEIN"/>
    <property type="match status" value="1"/>
</dbReference>
<evidence type="ECO:0000256" key="2">
    <source>
        <dbReference type="ARBA" id="ARBA00006929"/>
    </source>
</evidence>
<keyword evidence="3" id="KW-0732">Signal</keyword>
<dbReference type="Pfam" id="PF02107">
    <property type="entry name" value="FlgH"/>
    <property type="match status" value="1"/>
</dbReference>
<evidence type="ECO:0000256" key="5">
    <source>
        <dbReference type="ARBA" id="ARBA00023143"/>
    </source>
</evidence>
<evidence type="ECO:0000256" key="6">
    <source>
        <dbReference type="ARBA" id="ARBA00023237"/>
    </source>
</evidence>
<sequence length="242" mass="26151">MLALAACGSGTAFERDPKVSDMVVDGDTIPEVNRVSVPMPPLEPTRIPQRAEAASLWQTGSTGFFGDQRADKVGDLLTVDINIKDEAQLQNASQRSRDGSQSVGFPTFLGYGGKIAKILPGVSEKDLPTGSNIVDLSSQSTSNGSGSIKRNETISLKVAALVIQKLQNGNFVIAGRQEVKVNHELRELRVAGIIRPEDIRMDNTIPYEKIAEARISYGGRGQISKVQQPRYGEDALDVVLPY</sequence>
<keyword evidence="6 7" id="KW-0998">Cell outer membrane</keyword>
<reference evidence="8 9" key="1">
    <citation type="submission" date="2017-01" db="EMBL/GenBank/DDBJ databases">
        <title>The complete genome sequence of a sulfur-oxidizing marine bacterium Thioclava sp. 25B10_4T.</title>
        <authorList>
            <person name="Liu Y."/>
            <person name="Lai Q."/>
            <person name="Shao Z."/>
        </authorList>
    </citation>
    <scope>NUCLEOTIDE SEQUENCE [LARGE SCALE GENOMIC DNA]</scope>
    <source>
        <strain evidence="8 9">25B10_4</strain>
    </source>
</reference>
<keyword evidence="8" id="KW-0282">Flagellum</keyword>
<evidence type="ECO:0000313" key="8">
    <source>
        <dbReference type="EMBL" id="AQS49690.1"/>
    </source>
</evidence>
<dbReference type="InterPro" id="IPR000527">
    <property type="entry name" value="Flag_Lring"/>
</dbReference>
<dbReference type="PANTHER" id="PTHR34933:SF1">
    <property type="entry name" value="FLAGELLAR L-RING PROTEIN"/>
    <property type="match status" value="1"/>
</dbReference>
<keyword evidence="9" id="KW-1185">Reference proteome</keyword>
<evidence type="ECO:0000256" key="3">
    <source>
        <dbReference type="ARBA" id="ARBA00022729"/>
    </source>
</evidence>
<dbReference type="NCBIfam" id="NF001305">
    <property type="entry name" value="PRK00249.1-5"/>
    <property type="match status" value="1"/>
</dbReference>
<dbReference type="EMBL" id="CP019437">
    <property type="protein sequence ID" value="AQS49690.1"/>
    <property type="molecule type" value="Genomic_DNA"/>
</dbReference>
<dbReference type="Proteomes" id="UP000185622">
    <property type="component" value="Chromosome"/>
</dbReference>